<comment type="caution">
    <text evidence="1">The sequence shown here is derived from an EMBL/GenBank/DDBJ whole genome shotgun (WGS) entry which is preliminary data.</text>
</comment>
<dbReference type="Proteomes" id="UP000821865">
    <property type="component" value="Chromosome 2"/>
</dbReference>
<accession>A0ACB8DDE8</accession>
<evidence type="ECO:0000313" key="2">
    <source>
        <dbReference type="Proteomes" id="UP000821865"/>
    </source>
</evidence>
<reference evidence="1" key="1">
    <citation type="submission" date="2020-05" db="EMBL/GenBank/DDBJ databases">
        <title>Large-scale comparative analyses of tick genomes elucidate their genetic diversity and vector capacities.</title>
        <authorList>
            <person name="Jia N."/>
            <person name="Wang J."/>
            <person name="Shi W."/>
            <person name="Du L."/>
            <person name="Sun Y."/>
            <person name="Zhan W."/>
            <person name="Jiang J."/>
            <person name="Wang Q."/>
            <person name="Zhang B."/>
            <person name="Ji P."/>
            <person name="Sakyi L.B."/>
            <person name="Cui X."/>
            <person name="Yuan T."/>
            <person name="Jiang B."/>
            <person name="Yang W."/>
            <person name="Lam T.T.-Y."/>
            <person name="Chang Q."/>
            <person name="Ding S."/>
            <person name="Wang X."/>
            <person name="Zhu J."/>
            <person name="Ruan X."/>
            <person name="Zhao L."/>
            <person name="Wei J."/>
            <person name="Que T."/>
            <person name="Du C."/>
            <person name="Cheng J."/>
            <person name="Dai P."/>
            <person name="Han X."/>
            <person name="Huang E."/>
            <person name="Gao Y."/>
            <person name="Liu J."/>
            <person name="Shao H."/>
            <person name="Ye R."/>
            <person name="Li L."/>
            <person name="Wei W."/>
            <person name="Wang X."/>
            <person name="Wang C."/>
            <person name="Yang T."/>
            <person name="Huo Q."/>
            <person name="Li W."/>
            <person name="Guo W."/>
            <person name="Chen H."/>
            <person name="Zhou L."/>
            <person name="Ni X."/>
            <person name="Tian J."/>
            <person name="Zhou Y."/>
            <person name="Sheng Y."/>
            <person name="Liu T."/>
            <person name="Pan Y."/>
            <person name="Xia L."/>
            <person name="Li J."/>
            <person name="Zhao F."/>
            <person name="Cao W."/>
        </authorList>
    </citation>
    <scope>NUCLEOTIDE SEQUENCE</scope>
    <source>
        <strain evidence="1">Dsil-2018</strain>
    </source>
</reference>
<name>A0ACB8DDE8_DERSI</name>
<organism evidence="1 2">
    <name type="scientific">Dermacentor silvarum</name>
    <name type="common">Tick</name>
    <dbReference type="NCBI Taxonomy" id="543639"/>
    <lineage>
        <taxon>Eukaryota</taxon>
        <taxon>Metazoa</taxon>
        <taxon>Ecdysozoa</taxon>
        <taxon>Arthropoda</taxon>
        <taxon>Chelicerata</taxon>
        <taxon>Arachnida</taxon>
        <taxon>Acari</taxon>
        <taxon>Parasitiformes</taxon>
        <taxon>Ixodida</taxon>
        <taxon>Ixodoidea</taxon>
        <taxon>Ixodidae</taxon>
        <taxon>Rhipicephalinae</taxon>
        <taxon>Dermacentor</taxon>
    </lineage>
</organism>
<gene>
    <name evidence="1" type="ORF">HPB49_013906</name>
</gene>
<dbReference type="EMBL" id="CM023471">
    <property type="protein sequence ID" value="KAH7966126.1"/>
    <property type="molecule type" value="Genomic_DNA"/>
</dbReference>
<sequence length="251" mass="27954">MLKGKSTPVIKFRKQLARSLFGPRQDKFEESRGRKLVHTLKKIGGSARNARRRCTGCYAAINTSSSPNEARGFRAMCEKGCLTGHKIAGVRFRLTDGDNHMVDSNDISFFLAAQGAIKQVYQYGSWYLLEPIMMVEVTAPDEFQGSVLSSLSKRQGVIVSTDASEGWFTVMVEASHTFLDLPYEYTLVPLNSMFGYSTELRSMTQGKGEFTMEYSRYSPARPEVQQQLVEEYRADQEAAAAAAAGGGKKRR</sequence>
<proteinExistence type="predicted"/>
<protein>
    <submittedName>
        <fullName evidence="1">Uncharacterized protein</fullName>
    </submittedName>
</protein>
<keyword evidence="2" id="KW-1185">Reference proteome</keyword>
<evidence type="ECO:0000313" key="1">
    <source>
        <dbReference type="EMBL" id="KAH7966126.1"/>
    </source>
</evidence>